<gene>
    <name evidence="14" type="ORF">ABB37_07151</name>
</gene>
<dbReference type="Proteomes" id="UP000037923">
    <property type="component" value="Unassembled WGS sequence"/>
</dbReference>
<dbReference type="GO" id="GO:0005789">
    <property type="term" value="C:endoplasmic reticulum membrane"/>
    <property type="evidence" value="ECO:0007669"/>
    <property type="project" value="TreeGrafter"/>
</dbReference>
<keyword evidence="9 12" id="KW-0472">Membrane</keyword>
<evidence type="ECO:0000256" key="2">
    <source>
        <dbReference type="ARBA" id="ARBA00007263"/>
    </source>
</evidence>
<evidence type="ECO:0000256" key="8">
    <source>
        <dbReference type="ARBA" id="ARBA00023098"/>
    </source>
</evidence>
<dbReference type="GO" id="GO:0034625">
    <property type="term" value="P:fatty acid elongation, monounsaturated fatty acid"/>
    <property type="evidence" value="ECO:0007669"/>
    <property type="project" value="TreeGrafter"/>
</dbReference>
<comment type="caution">
    <text evidence="14">The sequence shown here is derived from an EMBL/GenBank/DDBJ whole genome shotgun (WGS) entry which is preliminary data.</text>
</comment>
<dbReference type="GO" id="GO:0019367">
    <property type="term" value="P:fatty acid elongation, saturated fatty acid"/>
    <property type="evidence" value="ECO:0007669"/>
    <property type="project" value="TreeGrafter"/>
</dbReference>
<feature type="transmembrane region" description="Helical" evidence="12">
    <location>
        <begin position="64"/>
        <end position="84"/>
    </location>
</feature>
<dbReference type="EMBL" id="LGTL01000017">
    <property type="protein sequence ID" value="KPA77254.1"/>
    <property type="molecule type" value="Genomic_DNA"/>
</dbReference>
<keyword evidence="10 12" id="KW-0275">Fatty acid biosynthesis</keyword>
<dbReference type="GeneID" id="26907437"/>
<evidence type="ECO:0000256" key="11">
    <source>
        <dbReference type="ARBA" id="ARBA00044291"/>
    </source>
</evidence>
<evidence type="ECO:0000256" key="5">
    <source>
        <dbReference type="ARBA" id="ARBA00022692"/>
    </source>
</evidence>
<feature type="transmembrane region" description="Helical" evidence="12">
    <location>
        <begin position="187"/>
        <end position="204"/>
    </location>
</feature>
<proteinExistence type="inferred from homology"/>
<dbReference type="PANTHER" id="PTHR11157:SF17">
    <property type="entry name" value="ELONGATION OF VERY LONG CHAIN FATTY ACIDS PROTEIN 6"/>
    <property type="match status" value="1"/>
</dbReference>
<evidence type="ECO:0000256" key="3">
    <source>
        <dbReference type="ARBA" id="ARBA00022516"/>
    </source>
</evidence>
<dbReference type="AlphaFoldDB" id="A0A0N0DTK9"/>
<evidence type="ECO:0000256" key="6">
    <source>
        <dbReference type="ARBA" id="ARBA00022832"/>
    </source>
</evidence>
<feature type="region of interest" description="Disordered" evidence="13">
    <location>
        <begin position="368"/>
        <end position="390"/>
    </location>
</feature>
<dbReference type="OMA" id="WINYRPR"/>
<evidence type="ECO:0000256" key="1">
    <source>
        <dbReference type="ARBA" id="ARBA00004141"/>
    </source>
</evidence>
<dbReference type="PANTHER" id="PTHR11157">
    <property type="entry name" value="FATTY ACID ACYL TRANSFERASE-RELATED"/>
    <property type="match status" value="1"/>
</dbReference>
<dbReference type="PROSITE" id="PS01188">
    <property type="entry name" value="ELO"/>
    <property type="match status" value="1"/>
</dbReference>
<dbReference type="InterPro" id="IPR002076">
    <property type="entry name" value="ELO_fam"/>
</dbReference>
<name>A0A0N0DTK9_LEPPY</name>
<evidence type="ECO:0000256" key="9">
    <source>
        <dbReference type="ARBA" id="ARBA00023136"/>
    </source>
</evidence>
<dbReference type="Pfam" id="PF01151">
    <property type="entry name" value="ELO"/>
    <property type="match status" value="1"/>
</dbReference>
<evidence type="ECO:0000313" key="14">
    <source>
        <dbReference type="EMBL" id="KPA77254.1"/>
    </source>
</evidence>
<evidence type="ECO:0000313" key="15">
    <source>
        <dbReference type="Proteomes" id="UP000037923"/>
    </source>
</evidence>
<feature type="transmembrane region" description="Helical" evidence="12">
    <location>
        <begin position="33"/>
        <end position="52"/>
    </location>
</feature>
<keyword evidence="7 12" id="KW-1133">Transmembrane helix</keyword>
<comment type="similarity">
    <text evidence="2 12">Belongs to the ELO family.</text>
</comment>
<dbReference type="EC" id="2.3.1.-" evidence="12"/>
<comment type="catalytic activity">
    <reaction evidence="12">
        <text>an acyl-CoA + malonyl-CoA + H(+) = a 3-oxoacyl-CoA + CO2 + CoA</text>
        <dbReference type="Rhea" id="RHEA:50252"/>
        <dbReference type="ChEBI" id="CHEBI:15378"/>
        <dbReference type="ChEBI" id="CHEBI:16526"/>
        <dbReference type="ChEBI" id="CHEBI:57287"/>
        <dbReference type="ChEBI" id="CHEBI:57384"/>
        <dbReference type="ChEBI" id="CHEBI:58342"/>
        <dbReference type="ChEBI" id="CHEBI:90726"/>
    </reaction>
    <physiologicalReaction direction="left-to-right" evidence="12">
        <dbReference type="Rhea" id="RHEA:50253"/>
    </physiologicalReaction>
</comment>
<dbReference type="GO" id="GO:0042761">
    <property type="term" value="P:very long-chain fatty acid biosynthetic process"/>
    <property type="evidence" value="ECO:0007669"/>
    <property type="project" value="TreeGrafter"/>
</dbReference>
<dbReference type="GO" id="GO:0034626">
    <property type="term" value="P:fatty acid elongation, polyunsaturated fatty acid"/>
    <property type="evidence" value="ECO:0007669"/>
    <property type="project" value="TreeGrafter"/>
</dbReference>
<dbReference type="RefSeq" id="XP_015655693.1">
    <property type="nucleotide sequence ID" value="XM_015805687.1"/>
</dbReference>
<keyword evidence="3 12" id="KW-0444">Lipid biosynthesis</keyword>
<dbReference type="VEuPathDB" id="TriTrypDB:LpyrH10_17_0830"/>
<dbReference type="OrthoDB" id="434092at2759"/>
<evidence type="ECO:0000256" key="12">
    <source>
        <dbReference type="RuleBase" id="RU361115"/>
    </source>
</evidence>
<reference evidence="14 15" key="1">
    <citation type="submission" date="2015-07" db="EMBL/GenBank/DDBJ databases">
        <title>High-quality genome of monoxenous trypanosomatid Leptomonas pyrrhocoris.</title>
        <authorList>
            <person name="Flegontov P."/>
            <person name="Butenko A."/>
            <person name="Firsov S."/>
            <person name="Vlcek C."/>
            <person name="Logacheva M.D."/>
            <person name="Field M."/>
            <person name="Filatov D."/>
            <person name="Flegontova O."/>
            <person name="Gerasimov E."/>
            <person name="Jackson A.P."/>
            <person name="Kelly S."/>
            <person name="Opperdoes F."/>
            <person name="O'Reilly A."/>
            <person name="Votypka J."/>
            <person name="Yurchenko V."/>
            <person name="Lukes J."/>
        </authorList>
    </citation>
    <scope>NUCLEOTIDE SEQUENCE [LARGE SCALE GENOMIC DNA]</scope>
    <source>
        <strain evidence="14">H10</strain>
    </source>
</reference>
<accession>A0A0N0DTK9</accession>
<organism evidence="14 15">
    <name type="scientific">Leptomonas pyrrhocoris</name>
    <name type="common">Firebug parasite</name>
    <dbReference type="NCBI Taxonomy" id="157538"/>
    <lineage>
        <taxon>Eukaryota</taxon>
        <taxon>Discoba</taxon>
        <taxon>Euglenozoa</taxon>
        <taxon>Kinetoplastea</taxon>
        <taxon>Metakinetoplastina</taxon>
        <taxon>Trypanosomatida</taxon>
        <taxon>Trypanosomatidae</taxon>
        <taxon>Leishmaniinae</taxon>
        <taxon>Leptomonas</taxon>
    </lineage>
</organism>
<feature type="transmembrane region" description="Helical" evidence="12">
    <location>
        <begin position="242"/>
        <end position="266"/>
    </location>
</feature>
<evidence type="ECO:0000256" key="10">
    <source>
        <dbReference type="ARBA" id="ARBA00023160"/>
    </source>
</evidence>
<dbReference type="GO" id="GO:0030148">
    <property type="term" value="P:sphingolipid biosynthetic process"/>
    <property type="evidence" value="ECO:0007669"/>
    <property type="project" value="TreeGrafter"/>
</dbReference>
<dbReference type="InterPro" id="IPR030457">
    <property type="entry name" value="ELO_CS"/>
</dbReference>
<keyword evidence="6 12" id="KW-0276">Fatty acid metabolism</keyword>
<sequence>MQFILNAWNAVSSYPATFTAEHGRDFLDSYPDYPVYSTIVFLLVVFYLPGYLERNKIELRMKYIVAAWNLFLAVASTYGAWYTFGYAGFVMPLRSRHNNACEFIPIRGSDDFLSQRANAVHEERERVYKAMNIVDKWDYSTEDVHDLITPLYNGKGAFCVAMFAYLKTPELLDTLFLILQNKPVSFLHWYHHIVTAIYVWVTAYRPIPSGIAFCAMNYFVHSIMYFYYFLVVMGLRKTIRPFAPVITLLQVSQMFFGMYITVYTYFQHWLGPQFEHTLFYAACEVLLNAYNVVTYNAKSLFSTGALASSVPKFNMSENFLGCDSDPTNMRMGMMMYGSYCVLFAVLFKELYLDPREHRNSLVLQRKHHEKPLDDESNKEASSAINELLNG</sequence>
<evidence type="ECO:0000256" key="7">
    <source>
        <dbReference type="ARBA" id="ARBA00022989"/>
    </source>
</evidence>
<keyword evidence="4 12" id="KW-0808">Transferase</keyword>
<feature type="transmembrane region" description="Helical" evidence="12">
    <location>
        <begin position="333"/>
        <end position="351"/>
    </location>
</feature>
<keyword evidence="5 12" id="KW-0812">Transmembrane</keyword>
<protein>
    <recommendedName>
        <fullName evidence="11 12">Elongation of fatty acids protein</fullName>
        <ecNumber evidence="12">2.3.1.-</ecNumber>
    </recommendedName>
</protein>
<evidence type="ECO:0000256" key="4">
    <source>
        <dbReference type="ARBA" id="ARBA00022679"/>
    </source>
</evidence>
<keyword evidence="15" id="KW-1185">Reference proteome</keyword>
<evidence type="ECO:0000256" key="13">
    <source>
        <dbReference type="SAM" id="MobiDB-lite"/>
    </source>
</evidence>
<comment type="subcellular location">
    <subcellularLocation>
        <location evidence="1">Membrane</location>
        <topology evidence="1">Multi-pass membrane protein</topology>
    </subcellularLocation>
</comment>
<feature type="transmembrane region" description="Helical" evidence="12">
    <location>
        <begin position="210"/>
        <end position="230"/>
    </location>
</feature>
<keyword evidence="8 12" id="KW-0443">Lipid metabolism</keyword>
<dbReference type="GO" id="GO:0009922">
    <property type="term" value="F:fatty acid elongase activity"/>
    <property type="evidence" value="ECO:0007669"/>
    <property type="project" value="InterPro"/>
</dbReference>